<dbReference type="RefSeq" id="WP_028002659.1">
    <property type="nucleotide sequence ID" value="NZ_JAGILA010000003.1"/>
</dbReference>
<comment type="caution">
    <text evidence="2">The sequence shown here is derived from an EMBL/GenBank/DDBJ whole genome shotgun (WGS) entry which is preliminary data.</text>
</comment>
<proteinExistence type="predicted"/>
<accession>A0ABS4R0B3</accession>
<dbReference type="EMBL" id="JAGILA010000003">
    <property type="protein sequence ID" value="MBP2236328.1"/>
    <property type="molecule type" value="Genomic_DNA"/>
</dbReference>
<feature type="transmembrane region" description="Helical" evidence="1">
    <location>
        <begin position="101"/>
        <end position="126"/>
    </location>
</feature>
<evidence type="ECO:0000313" key="3">
    <source>
        <dbReference type="Proteomes" id="UP000730739"/>
    </source>
</evidence>
<keyword evidence="1" id="KW-0812">Transmembrane</keyword>
<keyword evidence="1" id="KW-0472">Membrane</keyword>
<name>A0ABS4R0B3_9HYPH</name>
<sequence>MSTSEQLPDAISAASLVLAVLAALYTLWLPTVTAALDATPPADPDDRGSLRTQVTGALVTKAVPLAFATIASTAILLPRGMAILWEVWTHHAEWAYDDVKAFFVLTLLLMLLLAAVSIVQLVRLVVKRVRL</sequence>
<dbReference type="Proteomes" id="UP000730739">
    <property type="component" value="Unassembled WGS sequence"/>
</dbReference>
<gene>
    <name evidence="2" type="ORF">J2Z31_002842</name>
</gene>
<evidence type="ECO:0000256" key="1">
    <source>
        <dbReference type="SAM" id="Phobius"/>
    </source>
</evidence>
<feature type="transmembrane region" description="Helical" evidence="1">
    <location>
        <begin position="57"/>
        <end position="81"/>
    </location>
</feature>
<evidence type="ECO:0000313" key="2">
    <source>
        <dbReference type="EMBL" id="MBP2236328.1"/>
    </source>
</evidence>
<organism evidence="2 3">
    <name type="scientific">Sinorhizobium kostiense</name>
    <dbReference type="NCBI Taxonomy" id="76747"/>
    <lineage>
        <taxon>Bacteria</taxon>
        <taxon>Pseudomonadati</taxon>
        <taxon>Pseudomonadota</taxon>
        <taxon>Alphaproteobacteria</taxon>
        <taxon>Hyphomicrobiales</taxon>
        <taxon>Rhizobiaceae</taxon>
        <taxon>Sinorhizobium/Ensifer group</taxon>
        <taxon>Sinorhizobium</taxon>
    </lineage>
</organism>
<feature type="transmembrane region" description="Helical" evidence="1">
    <location>
        <begin position="12"/>
        <end position="36"/>
    </location>
</feature>
<keyword evidence="3" id="KW-1185">Reference proteome</keyword>
<keyword evidence="1" id="KW-1133">Transmembrane helix</keyword>
<evidence type="ECO:0008006" key="4">
    <source>
        <dbReference type="Google" id="ProtNLM"/>
    </source>
</evidence>
<reference evidence="2 3" key="1">
    <citation type="submission" date="2021-03" db="EMBL/GenBank/DDBJ databases">
        <title>Genomic Encyclopedia of Type Strains, Phase IV (KMG-IV): sequencing the most valuable type-strain genomes for metagenomic binning, comparative biology and taxonomic classification.</title>
        <authorList>
            <person name="Goeker M."/>
        </authorList>
    </citation>
    <scope>NUCLEOTIDE SEQUENCE [LARGE SCALE GENOMIC DNA]</scope>
    <source>
        <strain evidence="2 3">DSM 13372</strain>
    </source>
</reference>
<protein>
    <recommendedName>
        <fullName evidence="4">Transmembrane protein</fullName>
    </recommendedName>
</protein>